<dbReference type="PIRSF" id="PIRSF000524">
    <property type="entry name" value="SPT"/>
    <property type="match status" value="1"/>
</dbReference>
<keyword evidence="5 7" id="KW-0663">Pyridoxal phosphate</keyword>
<dbReference type="Proteomes" id="UP000230646">
    <property type="component" value="Unassembled WGS sequence"/>
</dbReference>
<evidence type="ECO:0000259" key="8">
    <source>
        <dbReference type="Pfam" id="PF00266"/>
    </source>
</evidence>
<evidence type="ECO:0000313" key="11">
    <source>
        <dbReference type="EMBL" id="PJB55449.1"/>
    </source>
</evidence>
<dbReference type="EMBL" id="PFKO01000070">
    <property type="protein sequence ID" value="PIY33506.1"/>
    <property type="molecule type" value="Genomic_DNA"/>
</dbReference>
<comment type="caution">
    <text evidence="11">The sequence shown here is derived from an EMBL/GenBank/DDBJ whole genome shotgun (WGS) entry which is preliminary data.</text>
</comment>
<accession>A0A2M7K719</accession>
<dbReference type="Proteomes" id="UP000228560">
    <property type="component" value="Unassembled WGS sequence"/>
</dbReference>
<dbReference type="AlphaFoldDB" id="A0A2M8C8Q8"/>
<gene>
    <name evidence="11" type="ORF">CO097_08140</name>
    <name evidence="10" type="ORF">COZ07_01955</name>
    <name evidence="9" type="ORF">COZ58_05720</name>
</gene>
<organism evidence="11 12">
    <name type="scientific">Candidatus Infernicultor aquiphilus</name>
    <dbReference type="NCBI Taxonomy" id="1805029"/>
    <lineage>
        <taxon>Bacteria</taxon>
        <taxon>Pseudomonadati</taxon>
        <taxon>Atribacterota</taxon>
        <taxon>Candidatus Phoenicimicrobiia</taxon>
        <taxon>Candidatus Pheonicimicrobiales</taxon>
        <taxon>Candidatus Phoenicimicrobiaceae</taxon>
        <taxon>Candidatus Infernicultor</taxon>
    </lineage>
</organism>
<feature type="domain" description="Aminotransferase class V" evidence="8">
    <location>
        <begin position="45"/>
        <end position="350"/>
    </location>
</feature>
<name>A0A2M8C8Q8_9BACT</name>
<accession>A0A2M8C8Q8</accession>
<dbReference type="InterPro" id="IPR024169">
    <property type="entry name" value="SP_NH2Trfase/AEP_transaminase"/>
</dbReference>
<evidence type="ECO:0000256" key="4">
    <source>
        <dbReference type="ARBA" id="ARBA00022679"/>
    </source>
</evidence>
<dbReference type="GO" id="GO:0004760">
    <property type="term" value="F:L-serine-pyruvate transaminase activity"/>
    <property type="evidence" value="ECO:0007669"/>
    <property type="project" value="TreeGrafter"/>
</dbReference>
<accession>A0A2M7PTI2</accession>
<feature type="modified residue" description="N6-(pyridoxal phosphate)lysine" evidence="7">
    <location>
        <position position="211"/>
    </location>
</feature>
<keyword evidence="3 11" id="KW-0032">Aminotransferase</keyword>
<evidence type="ECO:0000256" key="5">
    <source>
        <dbReference type="ARBA" id="ARBA00022898"/>
    </source>
</evidence>
<sequence length="409" mass="45998">MRIYNFYKIYKKIKRKEEIILKKKLMMIPGPTPVEQSILDALSKETVSHLDPELVKTLKETLQDLKTIVMTEQGQPFIIPGTGTLAMETALVNALKKGDRLLVISHGFFGDRFVEIARAYDFEVEVLASQWGKIVEVEKITQKLKEKKFSALTLTHVDTSTGVCAPVIEVGEILKKYSETLFIVDGVCAMGGIEERMDDWGIDILFAGNQKAIGVPPGLANLLFSQRALERRNSLGKIFAYYMDINRWLPIMREPGERYFATHAVNMVNALHQGLKIILEEGLEERFRRHQKFALAFQTGLEELGFSILPSQEIRANTVSTVVYPSGIEDLPFREKLYQNGVLVSEGKGVLAGKVFRLGHMGNITENEVIMTLSIIEKTLSDFNYNFKMGAGVGAAENILWNVKKGARH</sequence>
<dbReference type="PANTHER" id="PTHR21152:SF24">
    <property type="entry name" value="ALANINE--GLYOXYLATE AMINOTRANSFERASE 1"/>
    <property type="match status" value="1"/>
</dbReference>
<dbReference type="InterPro" id="IPR015424">
    <property type="entry name" value="PyrdxlP-dep_Trfase"/>
</dbReference>
<dbReference type="EMBL" id="PFTV01000208">
    <property type="protein sequence ID" value="PJB55449.1"/>
    <property type="molecule type" value="Genomic_DNA"/>
</dbReference>
<evidence type="ECO:0000256" key="2">
    <source>
        <dbReference type="ARBA" id="ARBA00009236"/>
    </source>
</evidence>
<proteinExistence type="inferred from homology"/>
<evidence type="ECO:0000313" key="12">
    <source>
        <dbReference type="Proteomes" id="UP000228560"/>
    </source>
</evidence>
<comment type="cofactor">
    <cofactor evidence="1 7">
        <name>pyridoxal 5'-phosphate</name>
        <dbReference type="ChEBI" id="CHEBI:597326"/>
    </cofactor>
</comment>
<evidence type="ECO:0000256" key="3">
    <source>
        <dbReference type="ARBA" id="ARBA00022576"/>
    </source>
</evidence>
<evidence type="ECO:0000313" key="9">
    <source>
        <dbReference type="EMBL" id="PIX33907.1"/>
    </source>
</evidence>
<dbReference type="Proteomes" id="UP000231493">
    <property type="component" value="Unassembled WGS sequence"/>
</dbReference>
<evidence type="ECO:0000313" key="13">
    <source>
        <dbReference type="Proteomes" id="UP000230646"/>
    </source>
</evidence>
<dbReference type="InterPro" id="IPR000192">
    <property type="entry name" value="Aminotrans_V_dom"/>
</dbReference>
<dbReference type="FunFam" id="3.40.640.10:FF:000027">
    <property type="entry name" value="Serine--pyruvate aminotransferase, mitochondrial"/>
    <property type="match status" value="1"/>
</dbReference>
<evidence type="ECO:0000256" key="1">
    <source>
        <dbReference type="ARBA" id="ARBA00001933"/>
    </source>
</evidence>
<protein>
    <submittedName>
        <fullName evidence="11">Aminotransferase</fullName>
    </submittedName>
</protein>
<comment type="similarity">
    <text evidence="2">Belongs to the class-V pyridoxal-phosphate-dependent aminotransferase family.</text>
</comment>
<evidence type="ECO:0000256" key="6">
    <source>
        <dbReference type="PIRSR" id="PIRSR000524-1"/>
    </source>
</evidence>
<dbReference type="EMBL" id="PFIP01000121">
    <property type="protein sequence ID" value="PIX33907.1"/>
    <property type="molecule type" value="Genomic_DNA"/>
</dbReference>
<dbReference type="SUPFAM" id="SSF53383">
    <property type="entry name" value="PLP-dependent transferases"/>
    <property type="match status" value="1"/>
</dbReference>
<dbReference type="Gene3D" id="3.40.640.10">
    <property type="entry name" value="Type I PLP-dependent aspartate aminotransferase-like (Major domain)"/>
    <property type="match status" value="1"/>
</dbReference>
<dbReference type="InterPro" id="IPR015421">
    <property type="entry name" value="PyrdxlP-dep_Trfase_major"/>
</dbReference>
<dbReference type="Gene3D" id="3.90.1150.10">
    <property type="entry name" value="Aspartate Aminotransferase, domain 1"/>
    <property type="match status" value="1"/>
</dbReference>
<evidence type="ECO:0000256" key="7">
    <source>
        <dbReference type="PIRSR" id="PIRSR000524-50"/>
    </source>
</evidence>
<feature type="binding site" evidence="6">
    <location>
        <position position="357"/>
    </location>
    <ligand>
        <name>substrate</name>
    </ligand>
</feature>
<dbReference type="GO" id="GO:0019265">
    <property type="term" value="P:glycine biosynthetic process, by transamination of glyoxylate"/>
    <property type="evidence" value="ECO:0007669"/>
    <property type="project" value="TreeGrafter"/>
</dbReference>
<dbReference type="Pfam" id="PF00266">
    <property type="entry name" value="Aminotran_5"/>
    <property type="match status" value="1"/>
</dbReference>
<dbReference type="PANTHER" id="PTHR21152">
    <property type="entry name" value="AMINOTRANSFERASE CLASS V"/>
    <property type="match status" value="1"/>
</dbReference>
<reference evidence="12 13" key="1">
    <citation type="submission" date="2017-09" db="EMBL/GenBank/DDBJ databases">
        <title>Depth-based differentiation of microbial function through sediment-hosted aquifers and enrichment of novel symbionts in the deep terrestrial subsurface.</title>
        <authorList>
            <person name="Probst A.J."/>
            <person name="Ladd B."/>
            <person name="Jarett J.K."/>
            <person name="Geller-Mcgrath D.E."/>
            <person name="Sieber C.M."/>
            <person name="Emerson J.B."/>
            <person name="Anantharaman K."/>
            <person name="Thomas B.C."/>
            <person name="Malmstrom R."/>
            <person name="Stieglmeier M."/>
            <person name="Klingl A."/>
            <person name="Woyke T."/>
            <person name="Ryan C.M."/>
            <person name="Banfield J.F."/>
        </authorList>
    </citation>
    <scope>NUCLEOTIDE SEQUENCE [LARGE SCALE GENOMIC DNA]</scope>
    <source>
        <strain evidence="10">CG_4_10_14_3_um_filter_34_13</strain>
        <strain evidence="11">CG_4_9_14_3_um_filter_33_16</strain>
    </source>
</reference>
<dbReference type="GO" id="GO:0008453">
    <property type="term" value="F:alanine-glyoxylate transaminase activity"/>
    <property type="evidence" value="ECO:0007669"/>
    <property type="project" value="TreeGrafter"/>
</dbReference>
<dbReference type="InterPro" id="IPR015422">
    <property type="entry name" value="PyrdxlP-dep_Trfase_small"/>
</dbReference>
<reference evidence="9" key="2">
    <citation type="submission" date="2017-09" db="EMBL/GenBank/DDBJ databases">
        <title>Depth-based differentiation of microbial function through sediment-hosted aquifers and enrichment of novel symbionts in the deep terrestrial subsurface.</title>
        <authorList>
            <person name="Probst A.J."/>
            <person name="Ladd B."/>
            <person name="Jarett J.K."/>
            <person name="Geller-Mcgrath D.E."/>
            <person name="Sieber C.M.K."/>
            <person name="Emerson J.B."/>
            <person name="Anantharaman K."/>
            <person name="Thomas B.C."/>
            <person name="Malmstrom R."/>
            <person name="Stieglmeier M."/>
            <person name="Klingl A."/>
            <person name="Woyke T."/>
            <person name="Ryan C.M."/>
            <person name="Banfield J.F."/>
        </authorList>
    </citation>
    <scope>NUCLEOTIDE SEQUENCE</scope>
    <source>
        <strain evidence="9">CG_4_8_14_3_um_filter_34_18</strain>
    </source>
</reference>
<keyword evidence="4 11" id="KW-0808">Transferase</keyword>
<evidence type="ECO:0000313" key="10">
    <source>
        <dbReference type="EMBL" id="PIY33506.1"/>
    </source>
</evidence>